<dbReference type="EMBL" id="OW152814">
    <property type="protein sequence ID" value="CAH2050942.1"/>
    <property type="molecule type" value="Genomic_DNA"/>
</dbReference>
<sequence length="150" mass="17858">MHRFVLFCIVLFAHLANSEETEKELEEGRGKAKYALLIHFFYVVATKLFVLKIVYGAIFYVLLTKAWHFVIWLIHYMKEKKHSHEHHFEPDHGYHHDHHDHHDHHEYFDHQPYSGYGHSKSGYGNRAPSQPPHNQRHQIYDADGSYSVKT</sequence>
<dbReference type="Proteomes" id="UP000837857">
    <property type="component" value="Chromosome 2"/>
</dbReference>
<name>A0ABN8IH52_9NEOP</name>
<evidence type="ECO:0000313" key="4">
    <source>
        <dbReference type="Proteomes" id="UP000837857"/>
    </source>
</evidence>
<feature type="signal peptide" evidence="2">
    <location>
        <begin position="1"/>
        <end position="18"/>
    </location>
</feature>
<reference evidence="3" key="1">
    <citation type="submission" date="2022-03" db="EMBL/GenBank/DDBJ databases">
        <authorList>
            <person name="Martin H S."/>
        </authorList>
    </citation>
    <scope>NUCLEOTIDE SEQUENCE</scope>
</reference>
<feature type="region of interest" description="Disordered" evidence="1">
    <location>
        <begin position="119"/>
        <end position="150"/>
    </location>
</feature>
<accession>A0ABN8IH52</accession>
<gene>
    <name evidence="3" type="ORF">IPOD504_LOCUS7793</name>
</gene>
<evidence type="ECO:0000256" key="1">
    <source>
        <dbReference type="SAM" id="MobiDB-lite"/>
    </source>
</evidence>
<keyword evidence="2" id="KW-0732">Signal</keyword>
<proteinExistence type="predicted"/>
<keyword evidence="4" id="KW-1185">Reference proteome</keyword>
<evidence type="ECO:0000256" key="2">
    <source>
        <dbReference type="SAM" id="SignalP"/>
    </source>
</evidence>
<protein>
    <submittedName>
        <fullName evidence="3">Uncharacterized protein</fullName>
    </submittedName>
</protein>
<organism evidence="3 4">
    <name type="scientific">Iphiclides podalirius</name>
    <name type="common">scarce swallowtail</name>
    <dbReference type="NCBI Taxonomy" id="110791"/>
    <lineage>
        <taxon>Eukaryota</taxon>
        <taxon>Metazoa</taxon>
        <taxon>Ecdysozoa</taxon>
        <taxon>Arthropoda</taxon>
        <taxon>Hexapoda</taxon>
        <taxon>Insecta</taxon>
        <taxon>Pterygota</taxon>
        <taxon>Neoptera</taxon>
        <taxon>Endopterygota</taxon>
        <taxon>Lepidoptera</taxon>
        <taxon>Glossata</taxon>
        <taxon>Ditrysia</taxon>
        <taxon>Papilionoidea</taxon>
        <taxon>Papilionidae</taxon>
        <taxon>Papilioninae</taxon>
        <taxon>Iphiclides</taxon>
    </lineage>
</organism>
<feature type="chain" id="PRO_5045469570" evidence="2">
    <location>
        <begin position="19"/>
        <end position="150"/>
    </location>
</feature>
<evidence type="ECO:0000313" key="3">
    <source>
        <dbReference type="EMBL" id="CAH2050942.1"/>
    </source>
</evidence>
<feature type="non-terminal residue" evidence="3">
    <location>
        <position position="1"/>
    </location>
</feature>